<accession>A0A947G9B7</accession>
<feature type="non-terminal residue" evidence="2">
    <location>
        <position position="1"/>
    </location>
</feature>
<dbReference type="AlphaFoldDB" id="A0A947G9B7"/>
<dbReference type="Proteomes" id="UP000748108">
    <property type="component" value="Unassembled WGS sequence"/>
</dbReference>
<reference evidence="2" key="1">
    <citation type="journal article" date="2021" name="Microbiology">
        <title>Metagenomic Analysis of the Microbial Community in the Underground Coal Fire Area (Kemerovo Region, Russia) Revealed Predominance of Thermophilic Members of the Phyla Deinococcus-thermus, Aquificae, and Firmicutes.</title>
        <authorList>
            <person name="Kadnikov V."/>
            <person name="Mardanov A.V."/>
            <person name="Beletsky A.V."/>
            <person name="Karnachuk O.V."/>
            <person name="Ravin N.V."/>
        </authorList>
    </citation>
    <scope>NUCLEOTIDE SEQUENCE</scope>
    <source>
        <strain evidence="2">RBS10-49</strain>
    </source>
</reference>
<feature type="compositionally biased region" description="Pro residues" evidence="1">
    <location>
        <begin position="1"/>
        <end position="10"/>
    </location>
</feature>
<gene>
    <name evidence="2" type="ORF">KM312_13570</name>
</gene>
<comment type="caution">
    <text evidence="2">The sequence shown here is derived from an EMBL/GenBank/DDBJ whole genome shotgun (WGS) entry which is preliminary data.</text>
</comment>
<evidence type="ECO:0000313" key="3">
    <source>
        <dbReference type="Proteomes" id="UP000748108"/>
    </source>
</evidence>
<proteinExistence type="predicted"/>
<protein>
    <submittedName>
        <fullName evidence="2">Uncharacterized protein</fullName>
    </submittedName>
</protein>
<evidence type="ECO:0000256" key="1">
    <source>
        <dbReference type="SAM" id="MobiDB-lite"/>
    </source>
</evidence>
<organism evidence="2 3">
    <name type="scientific">Hydrogenibacillus schlegelii</name>
    <name type="common">Bacillus schlegelii</name>
    <dbReference type="NCBI Taxonomy" id="1484"/>
    <lineage>
        <taxon>Bacteria</taxon>
        <taxon>Bacillati</taxon>
        <taxon>Bacillota</taxon>
        <taxon>Bacilli</taxon>
        <taxon>Bacillales</taxon>
        <taxon>Bacillales Family X. Incertae Sedis</taxon>
        <taxon>Hydrogenibacillus</taxon>
    </lineage>
</organism>
<evidence type="ECO:0000313" key="2">
    <source>
        <dbReference type="EMBL" id="MBT9283642.1"/>
    </source>
</evidence>
<feature type="region of interest" description="Disordered" evidence="1">
    <location>
        <begin position="45"/>
        <end position="71"/>
    </location>
</feature>
<dbReference type="EMBL" id="JAHHQF010000116">
    <property type="protein sequence ID" value="MBT9283642.1"/>
    <property type="molecule type" value="Genomic_DNA"/>
</dbReference>
<name>A0A947G9B7_HYDSH</name>
<feature type="region of interest" description="Disordered" evidence="1">
    <location>
        <begin position="1"/>
        <end position="21"/>
    </location>
</feature>
<sequence length="71" mass="7031">APEWGVPPEPLVGANAAGANAAGEQADIPADLGCPGNFGSGCLPDAFPTVEKRPGDAPPDVRPGGKNRQPS</sequence>